<dbReference type="PANTHER" id="PTHR46401">
    <property type="entry name" value="GLYCOSYLTRANSFERASE WBBK-RELATED"/>
    <property type="match status" value="1"/>
</dbReference>
<dbReference type="AlphaFoldDB" id="A0AAE9XX34"/>
<accession>A0AAE9XX34</accession>
<gene>
    <name evidence="4" type="ORF">PH603_05025</name>
</gene>
<organism evidence="4 5">
    <name type="scientific">Gimibacter soli</name>
    <dbReference type="NCBI Taxonomy" id="3024400"/>
    <lineage>
        <taxon>Bacteria</taxon>
        <taxon>Pseudomonadati</taxon>
        <taxon>Pseudomonadota</taxon>
        <taxon>Alphaproteobacteria</taxon>
        <taxon>Kordiimonadales</taxon>
        <taxon>Temperatibacteraceae</taxon>
        <taxon>Gimibacter</taxon>
    </lineage>
</organism>
<evidence type="ECO:0000313" key="5">
    <source>
        <dbReference type="Proteomes" id="UP001217500"/>
    </source>
</evidence>
<proteinExistence type="predicted"/>
<dbReference type="Pfam" id="PF00534">
    <property type="entry name" value="Glycos_transf_1"/>
    <property type="match status" value="1"/>
</dbReference>
<evidence type="ECO:0000259" key="3">
    <source>
        <dbReference type="Pfam" id="PF12000"/>
    </source>
</evidence>
<feature type="domain" description="Glycosyl transferase family 4" evidence="3">
    <location>
        <begin position="35"/>
        <end position="193"/>
    </location>
</feature>
<dbReference type="RefSeq" id="WP_289504886.1">
    <property type="nucleotide sequence ID" value="NZ_CP116805.1"/>
</dbReference>
<feature type="domain" description="Glycosyl transferase family 1" evidence="2">
    <location>
        <begin position="206"/>
        <end position="378"/>
    </location>
</feature>
<evidence type="ECO:0000256" key="1">
    <source>
        <dbReference type="ARBA" id="ARBA00022679"/>
    </source>
</evidence>
<dbReference type="GO" id="GO:0016757">
    <property type="term" value="F:glycosyltransferase activity"/>
    <property type="evidence" value="ECO:0007669"/>
    <property type="project" value="UniProtKB-KW"/>
</dbReference>
<dbReference type="Pfam" id="PF12000">
    <property type="entry name" value="Glyco_trans_4_3"/>
    <property type="match status" value="1"/>
</dbReference>
<dbReference type="SUPFAM" id="SSF53756">
    <property type="entry name" value="UDP-Glycosyltransferase/glycogen phosphorylase"/>
    <property type="match status" value="1"/>
</dbReference>
<dbReference type="Proteomes" id="UP001217500">
    <property type="component" value="Chromosome"/>
</dbReference>
<dbReference type="EC" id="2.4.-.-" evidence="4"/>
<keyword evidence="1 4" id="KW-0808">Transferase</keyword>
<dbReference type="GO" id="GO:0009103">
    <property type="term" value="P:lipopolysaccharide biosynthetic process"/>
    <property type="evidence" value="ECO:0007669"/>
    <property type="project" value="TreeGrafter"/>
</dbReference>
<dbReference type="PANTHER" id="PTHR46401:SF2">
    <property type="entry name" value="GLYCOSYLTRANSFERASE WBBK-RELATED"/>
    <property type="match status" value="1"/>
</dbReference>
<keyword evidence="4" id="KW-0328">Glycosyltransferase</keyword>
<dbReference type="Gene3D" id="3.40.50.2000">
    <property type="entry name" value="Glycogen Phosphorylase B"/>
    <property type="match status" value="1"/>
</dbReference>
<sequence>MRILFIHNNFPGQYRRIERYFQDDKSVDMRTVTLKANKQDIKLRQSRFEPHRAATKGIHPAVLTTEQAVLMGQAAYSAMLNHRKEGWQPDIILSHAGWGSGMFAKDAFPDAKQLSYFEWFYHAHGSDFEYMRGNEGIDANDELRLRMKNTPLLTELASMDWGQCPTAFQLSQLPTVFHSRITQLHDGVDTDYFAPDAKAVLQVGKLRLTADDEVITYVARGMEEYRGFPQFMEMVSMLQKRRPNLQVVLLGDDRVAYGAKRKDGKTFKQWALETFELDLSRIHFLGLQPLGIFRTLMQISKAHVYLTAPFVLSWSMLEAMSTGALIVGSETAPVQEVITHGQNGLLVPFRDPAAQAAAIEEVLNRQKDFAPLREAARQTILERYDTRQLLPKYAQLIQSVANGSQFQGAAQ</sequence>
<dbReference type="EMBL" id="CP116805">
    <property type="protein sequence ID" value="WCL55119.1"/>
    <property type="molecule type" value="Genomic_DNA"/>
</dbReference>
<dbReference type="KEGG" id="gso:PH603_05025"/>
<evidence type="ECO:0000259" key="2">
    <source>
        <dbReference type="Pfam" id="PF00534"/>
    </source>
</evidence>
<keyword evidence="5" id="KW-1185">Reference proteome</keyword>
<evidence type="ECO:0000313" key="4">
    <source>
        <dbReference type="EMBL" id="WCL55119.1"/>
    </source>
</evidence>
<dbReference type="InterPro" id="IPR022623">
    <property type="entry name" value="Glyco_trans_4"/>
</dbReference>
<reference evidence="4" key="1">
    <citation type="submission" date="2023-01" db="EMBL/GenBank/DDBJ databases">
        <title>The genome sequence of Kordiimonadaceae bacterium 6D33.</title>
        <authorList>
            <person name="Liu Y."/>
        </authorList>
    </citation>
    <scope>NUCLEOTIDE SEQUENCE</scope>
    <source>
        <strain evidence="4">6D33</strain>
    </source>
</reference>
<protein>
    <submittedName>
        <fullName evidence="4">Glycosyltransferase</fullName>
        <ecNumber evidence="4">2.4.-.-</ecNumber>
    </submittedName>
</protein>
<dbReference type="InterPro" id="IPR001296">
    <property type="entry name" value="Glyco_trans_1"/>
</dbReference>
<name>A0AAE9XX34_9PROT</name>